<dbReference type="EMBL" id="JALNTZ010000007">
    <property type="protein sequence ID" value="KAJ3646544.1"/>
    <property type="molecule type" value="Genomic_DNA"/>
</dbReference>
<keyword evidence="3" id="KW-1185">Reference proteome</keyword>
<accession>A0AA38HXZ8</accession>
<comment type="caution">
    <text evidence="1">The sequence shown here is derived from an EMBL/GenBank/DDBJ whole genome shotgun (WGS) entry which is preliminary data.</text>
</comment>
<sequence length="115" mass="13319">MINNSWTRKNPFPNNRDSFVYGVDQVFFHGAPAHVHAARTERGETRIYGPFRDYAVAGLELARESCRRRIRQVEDLRLLRQAPRKLQHAILGDHTTKGSRGDAEWSEQLVYSLLK</sequence>
<protein>
    <submittedName>
        <fullName evidence="1">Uncharacterized protein</fullName>
    </submittedName>
</protein>
<organism evidence="1 3">
    <name type="scientific">Zophobas morio</name>
    <dbReference type="NCBI Taxonomy" id="2755281"/>
    <lineage>
        <taxon>Eukaryota</taxon>
        <taxon>Metazoa</taxon>
        <taxon>Ecdysozoa</taxon>
        <taxon>Arthropoda</taxon>
        <taxon>Hexapoda</taxon>
        <taxon>Insecta</taxon>
        <taxon>Pterygota</taxon>
        <taxon>Neoptera</taxon>
        <taxon>Endopterygota</taxon>
        <taxon>Coleoptera</taxon>
        <taxon>Polyphaga</taxon>
        <taxon>Cucujiformia</taxon>
        <taxon>Tenebrionidae</taxon>
        <taxon>Zophobas</taxon>
    </lineage>
</organism>
<evidence type="ECO:0000313" key="3">
    <source>
        <dbReference type="Proteomes" id="UP001168821"/>
    </source>
</evidence>
<evidence type="ECO:0000313" key="2">
    <source>
        <dbReference type="EMBL" id="KAJ3646544.1"/>
    </source>
</evidence>
<reference evidence="1" key="1">
    <citation type="journal article" date="2023" name="G3 (Bethesda)">
        <title>Whole genome assemblies of Zophobas morio and Tenebrio molitor.</title>
        <authorList>
            <person name="Kaur S."/>
            <person name="Stinson S.A."/>
            <person name="diCenzo G.C."/>
        </authorList>
    </citation>
    <scope>NUCLEOTIDE SEQUENCE</scope>
    <source>
        <strain evidence="1">QUZm001</strain>
    </source>
</reference>
<gene>
    <name evidence="1" type="ORF">Zmor_024127</name>
    <name evidence="2" type="ORF">Zmor_024128</name>
</gene>
<dbReference type="Proteomes" id="UP001168821">
    <property type="component" value="Unassembled WGS sequence"/>
</dbReference>
<evidence type="ECO:0000313" key="1">
    <source>
        <dbReference type="EMBL" id="KAJ3646543.1"/>
    </source>
</evidence>
<proteinExistence type="predicted"/>
<dbReference type="EMBL" id="JALNTZ010000007">
    <property type="protein sequence ID" value="KAJ3646543.1"/>
    <property type="molecule type" value="Genomic_DNA"/>
</dbReference>
<name>A0AA38HXZ8_9CUCU</name>
<dbReference type="AlphaFoldDB" id="A0AA38HXZ8"/>